<organism evidence="5 6">
    <name type="scientific">Streblomastix strix</name>
    <dbReference type="NCBI Taxonomy" id="222440"/>
    <lineage>
        <taxon>Eukaryota</taxon>
        <taxon>Metamonada</taxon>
        <taxon>Preaxostyla</taxon>
        <taxon>Oxymonadida</taxon>
        <taxon>Streblomastigidae</taxon>
        <taxon>Streblomastix</taxon>
    </lineage>
</organism>
<dbReference type="GO" id="GO:0004402">
    <property type="term" value="F:histone acetyltransferase activity"/>
    <property type="evidence" value="ECO:0007669"/>
    <property type="project" value="InterPro"/>
</dbReference>
<dbReference type="GO" id="GO:0051123">
    <property type="term" value="P:RNA polymerase II preinitiation complex assembly"/>
    <property type="evidence" value="ECO:0007669"/>
    <property type="project" value="TreeGrafter"/>
</dbReference>
<sequence>MGTREAQMVIKRAGLDKKSVMRSVLPLMSLAGVRGVSDIKTISLATSDDMIASGEKKRADELLQLQKERESLGADGIDGNTFFLFSKIRAEIGKDDITTLTSYVHSSSNSHQFNNVIDDDEANEVRYLLDSQTNKGSQSKDLFDEEHDRLLLENGTELLQTIPELTGKEGYISLFDNDNAQFEDSEGETKMLEPNGIVRMKSYNIGPELEAILLMKGQQENLILEIVDRQLNLAPWALTENFMEAKSGKCRLQLTGYGDPTGTGEGFSFIKQQNNKDIQAIVVPTAQGGSIAPRPNEQQLQLFQSHSPSPSSNTTPNIYSDTNLRKMTSFDLQKILLDLGMKIENIYPLTRWQRVAQVKELSASSEDEKFQKYVRNPHRAKDEQKRIYNEQLQRIFGAQLEMLQAEDEKGQIKTPKFLEKHVQRLIRAKEIRKEVRDEMKKKQKEEKKKMKEKKLMSNNVNEDVVENEEKKQEKYKKKSKEERKMEIEEEVRKKLKEEDEQQKRLNNVNYKESEKHQNMEKDTINIKDQEQVDNSNQLSKIIEYKIEGITFGESEEEGDDEDEAINELGADIMNALEKQQEESEAAELQGIEEIKKLAAISRERIQKEQQEKEEKEKNEFEKLIKELEEKEKEKEKQKEKEKEQKEKEQRLMLYPVEY</sequence>
<gene>
    <name evidence="5" type="ORF">EZS28_006337</name>
</gene>
<dbReference type="OrthoDB" id="5752at2759"/>
<comment type="subcellular location">
    <subcellularLocation>
        <location evidence="1">Nucleus</location>
    </subcellularLocation>
</comment>
<feature type="compositionally biased region" description="Basic and acidic residues" evidence="3">
    <location>
        <begin position="479"/>
        <end position="503"/>
    </location>
</feature>
<name>A0A5J4WUA5_9EUKA</name>
<dbReference type="AlphaFoldDB" id="A0A5J4WUA5"/>
<dbReference type="Proteomes" id="UP000324800">
    <property type="component" value="Unassembled WGS sequence"/>
</dbReference>
<feature type="region of interest" description="Disordered" evidence="3">
    <location>
        <begin position="463"/>
        <end position="531"/>
    </location>
</feature>
<feature type="region of interest" description="Disordered" evidence="3">
    <location>
        <begin position="629"/>
        <end position="658"/>
    </location>
</feature>
<comment type="caution">
    <text evidence="5">The sequence shown here is derived from an EMBL/GenBank/DDBJ whole genome shotgun (WGS) entry which is preliminary data.</text>
</comment>
<dbReference type="GO" id="GO:0016251">
    <property type="term" value="F:RNA polymerase II general transcription initiation factor activity"/>
    <property type="evidence" value="ECO:0007669"/>
    <property type="project" value="InterPro"/>
</dbReference>
<evidence type="ECO:0000313" key="5">
    <source>
        <dbReference type="EMBL" id="KAA6398136.1"/>
    </source>
</evidence>
<dbReference type="GO" id="GO:0005669">
    <property type="term" value="C:transcription factor TFIID complex"/>
    <property type="evidence" value="ECO:0007669"/>
    <property type="project" value="InterPro"/>
</dbReference>
<feature type="compositionally biased region" description="Basic and acidic residues" evidence="3">
    <location>
        <begin position="629"/>
        <end position="650"/>
    </location>
</feature>
<dbReference type="PANTHER" id="PTHR13900">
    <property type="entry name" value="TRANSCRIPTION INITIATION FACTOR TFIID"/>
    <property type="match status" value="1"/>
</dbReference>
<reference evidence="5 6" key="1">
    <citation type="submission" date="2019-03" db="EMBL/GenBank/DDBJ databases">
        <title>Single cell metagenomics reveals metabolic interactions within the superorganism composed of flagellate Streblomastix strix and complex community of Bacteroidetes bacteria on its surface.</title>
        <authorList>
            <person name="Treitli S.C."/>
            <person name="Kolisko M."/>
            <person name="Husnik F."/>
            <person name="Keeling P."/>
            <person name="Hampl V."/>
        </authorList>
    </citation>
    <scope>NUCLEOTIDE SEQUENCE [LARGE SCALE GENOMIC DNA]</scope>
    <source>
        <strain evidence="5">ST1C</strain>
    </source>
</reference>
<dbReference type="GO" id="GO:0017025">
    <property type="term" value="F:TBP-class protein binding"/>
    <property type="evidence" value="ECO:0007669"/>
    <property type="project" value="InterPro"/>
</dbReference>
<dbReference type="InterPro" id="IPR040240">
    <property type="entry name" value="TAF1"/>
</dbReference>
<proteinExistence type="predicted"/>
<evidence type="ECO:0000256" key="3">
    <source>
        <dbReference type="SAM" id="MobiDB-lite"/>
    </source>
</evidence>
<feature type="compositionally biased region" description="Basic and acidic residues" evidence="3">
    <location>
        <begin position="511"/>
        <end position="530"/>
    </location>
</feature>
<protein>
    <recommendedName>
        <fullName evidence="4">Transcription initiation factor TFIID subunit 1 histone acetyltransferase domain-containing protein</fullName>
    </recommendedName>
</protein>
<dbReference type="EMBL" id="SNRW01001026">
    <property type="protein sequence ID" value="KAA6398136.1"/>
    <property type="molecule type" value="Genomic_DNA"/>
</dbReference>
<evidence type="ECO:0000256" key="2">
    <source>
        <dbReference type="ARBA" id="ARBA00023242"/>
    </source>
</evidence>
<evidence type="ECO:0000313" key="6">
    <source>
        <dbReference type="Proteomes" id="UP000324800"/>
    </source>
</evidence>
<accession>A0A5J4WUA5</accession>
<evidence type="ECO:0000256" key="1">
    <source>
        <dbReference type="ARBA" id="ARBA00004123"/>
    </source>
</evidence>
<dbReference type="Pfam" id="PF12157">
    <property type="entry name" value="DUF3591"/>
    <property type="match status" value="1"/>
</dbReference>
<keyword evidence="2" id="KW-0539">Nucleus</keyword>
<feature type="domain" description="Transcription initiation factor TFIID subunit 1 histone acetyltransferase" evidence="4">
    <location>
        <begin position="181"/>
        <end position="280"/>
    </location>
</feature>
<evidence type="ECO:0000259" key="4">
    <source>
        <dbReference type="Pfam" id="PF12157"/>
    </source>
</evidence>
<dbReference type="PANTHER" id="PTHR13900:SF0">
    <property type="entry name" value="TRANSCRIPTION INITIATION FACTOR TFIID SUBUNIT 1"/>
    <property type="match status" value="1"/>
</dbReference>
<dbReference type="InterPro" id="IPR022591">
    <property type="entry name" value="TAF1_HAT_dom"/>
</dbReference>